<sequence>MKSAVFCACVLLASIFVSECQMAGGPKPGNRPRVPIGVCPALCRLGARRFDICSPGCFCERDWGNPQSPYLRCLPASPRG</sequence>
<organism evidence="2 3">
    <name type="scientific">Amblyomma americanum</name>
    <name type="common">Lone star tick</name>
    <dbReference type="NCBI Taxonomy" id="6943"/>
    <lineage>
        <taxon>Eukaryota</taxon>
        <taxon>Metazoa</taxon>
        <taxon>Ecdysozoa</taxon>
        <taxon>Arthropoda</taxon>
        <taxon>Chelicerata</taxon>
        <taxon>Arachnida</taxon>
        <taxon>Acari</taxon>
        <taxon>Parasitiformes</taxon>
        <taxon>Ixodida</taxon>
        <taxon>Ixodoidea</taxon>
        <taxon>Ixodidae</taxon>
        <taxon>Amblyomminae</taxon>
        <taxon>Amblyomma</taxon>
    </lineage>
</organism>
<gene>
    <name evidence="2" type="ORF">V5799_007767</name>
</gene>
<comment type="caution">
    <text evidence="2">The sequence shown here is derived from an EMBL/GenBank/DDBJ whole genome shotgun (WGS) entry which is preliminary data.</text>
</comment>
<dbReference type="EMBL" id="JARKHS020003259">
    <property type="protein sequence ID" value="KAK8785869.1"/>
    <property type="molecule type" value="Genomic_DNA"/>
</dbReference>
<name>A0AAQ4FF62_AMBAM</name>
<keyword evidence="3" id="KW-1185">Reference proteome</keyword>
<feature type="signal peptide" evidence="1">
    <location>
        <begin position="1"/>
        <end position="20"/>
    </location>
</feature>
<reference evidence="2 3" key="1">
    <citation type="journal article" date="2023" name="Arcadia Sci">
        <title>De novo assembly of a long-read Amblyomma americanum tick genome.</title>
        <authorList>
            <person name="Chou S."/>
            <person name="Poskanzer K.E."/>
            <person name="Rollins M."/>
            <person name="Thuy-Boun P.S."/>
        </authorList>
    </citation>
    <scope>NUCLEOTIDE SEQUENCE [LARGE SCALE GENOMIC DNA]</scope>
    <source>
        <strain evidence="2">F_SG_1</strain>
        <tissue evidence="2">Salivary glands</tissue>
    </source>
</reference>
<evidence type="ECO:0000313" key="3">
    <source>
        <dbReference type="Proteomes" id="UP001321473"/>
    </source>
</evidence>
<evidence type="ECO:0000313" key="2">
    <source>
        <dbReference type="EMBL" id="KAK8785869.1"/>
    </source>
</evidence>
<dbReference type="Proteomes" id="UP001321473">
    <property type="component" value="Unassembled WGS sequence"/>
</dbReference>
<protein>
    <recommendedName>
        <fullName evidence="4">Secreted protein</fullName>
    </recommendedName>
</protein>
<evidence type="ECO:0008006" key="4">
    <source>
        <dbReference type="Google" id="ProtNLM"/>
    </source>
</evidence>
<dbReference type="AlphaFoldDB" id="A0AAQ4FF62"/>
<feature type="chain" id="PRO_5042995560" description="Secreted protein" evidence="1">
    <location>
        <begin position="21"/>
        <end position="80"/>
    </location>
</feature>
<keyword evidence="1" id="KW-0732">Signal</keyword>
<accession>A0AAQ4FF62</accession>
<evidence type="ECO:0000256" key="1">
    <source>
        <dbReference type="SAM" id="SignalP"/>
    </source>
</evidence>
<proteinExistence type="predicted"/>